<dbReference type="EMBL" id="JBBNAF010000002">
    <property type="protein sequence ID" value="KAK9162609.1"/>
    <property type="molecule type" value="Genomic_DNA"/>
</dbReference>
<organism evidence="2 3">
    <name type="scientific">Stephania yunnanensis</name>
    <dbReference type="NCBI Taxonomy" id="152371"/>
    <lineage>
        <taxon>Eukaryota</taxon>
        <taxon>Viridiplantae</taxon>
        <taxon>Streptophyta</taxon>
        <taxon>Embryophyta</taxon>
        <taxon>Tracheophyta</taxon>
        <taxon>Spermatophyta</taxon>
        <taxon>Magnoliopsida</taxon>
        <taxon>Ranunculales</taxon>
        <taxon>Menispermaceae</taxon>
        <taxon>Menispermoideae</taxon>
        <taxon>Cissampelideae</taxon>
        <taxon>Stephania</taxon>
    </lineage>
</organism>
<evidence type="ECO:0000256" key="1">
    <source>
        <dbReference type="SAM" id="MobiDB-lite"/>
    </source>
</evidence>
<reference evidence="2 3" key="1">
    <citation type="submission" date="2024-01" db="EMBL/GenBank/DDBJ databases">
        <title>Genome assemblies of Stephania.</title>
        <authorList>
            <person name="Yang L."/>
        </authorList>
    </citation>
    <scope>NUCLEOTIDE SEQUENCE [LARGE SCALE GENOMIC DNA]</scope>
    <source>
        <strain evidence="2">YNDBR</strain>
        <tissue evidence="2">Leaf</tissue>
    </source>
</reference>
<keyword evidence="3" id="KW-1185">Reference proteome</keyword>
<proteinExistence type="predicted"/>
<accession>A0AAP0Q1P0</accession>
<dbReference type="AlphaFoldDB" id="A0AAP0Q1P0"/>
<sequence length="152" mass="16402">MIPETQSRRSRGRPAAAEESGPSSGGGGAGPNQRWRRIAEATSGGEAEAGPSNAADGRTRRRPSLRRHKGPRSGQITGLRSPVDGQRRQIQIRGQRRWFEKRESGGGKQRRRRRRPHSGSGADGEYRSGSGAGQQPRSGRGARRLAVDGGCR</sequence>
<name>A0AAP0Q1P0_9MAGN</name>
<feature type="compositionally biased region" description="Low complexity" evidence="1">
    <location>
        <begin position="40"/>
        <end position="50"/>
    </location>
</feature>
<evidence type="ECO:0000313" key="3">
    <source>
        <dbReference type="Proteomes" id="UP001420932"/>
    </source>
</evidence>
<dbReference type="Proteomes" id="UP001420932">
    <property type="component" value="Unassembled WGS sequence"/>
</dbReference>
<comment type="caution">
    <text evidence="2">The sequence shown here is derived from an EMBL/GenBank/DDBJ whole genome shotgun (WGS) entry which is preliminary data.</text>
</comment>
<feature type="compositionally biased region" description="Basic residues" evidence="1">
    <location>
        <begin position="59"/>
        <end position="71"/>
    </location>
</feature>
<gene>
    <name evidence="2" type="ORF">Syun_003511</name>
</gene>
<feature type="compositionally biased region" description="Basic residues" evidence="1">
    <location>
        <begin position="108"/>
        <end position="117"/>
    </location>
</feature>
<protein>
    <submittedName>
        <fullName evidence="2">Uncharacterized protein</fullName>
    </submittedName>
</protein>
<feature type="region of interest" description="Disordered" evidence="1">
    <location>
        <begin position="1"/>
        <end position="152"/>
    </location>
</feature>
<evidence type="ECO:0000313" key="2">
    <source>
        <dbReference type="EMBL" id="KAK9162609.1"/>
    </source>
</evidence>